<evidence type="ECO:0000256" key="3">
    <source>
        <dbReference type="HAMAP-Rule" id="MF_00262"/>
    </source>
</evidence>
<evidence type="ECO:0000313" key="5">
    <source>
        <dbReference type="Proteomes" id="UP000214588"/>
    </source>
</evidence>
<dbReference type="AlphaFoldDB" id="A0A226BY29"/>
<dbReference type="HAMAP" id="MF_00262">
    <property type="entry name" value="MinE"/>
    <property type="match status" value="1"/>
</dbReference>
<dbReference type="EMBL" id="NIQC01000010">
    <property type="protein sequence ID" value="OWZ83923.1"/>
    <property type="molecule type" value="Genomic_DNA"/>
</dbReference>
<keyword evidence="5" id="KW-1185">Reference proteome</keyword>
<keyword evidence="3 4" id="KW-0132">Cell division</keyword>
<dbReference type="Pfam" id="PF03776">
    <property type="entry name" value="MinE"/>
    <property type="match status" value="1"/>
</dbReference>
<proteinExistence type="inferred from homology"/>
<dbReference type="GO" id="GO:0051301">
    <property type="term" value="P:cell division"/>
    <property type="evidence" value="ECO:0007669"/>
    <property type="project" value="UniProtKB-KW"/>
</dbReference>
<dbReference type="OrthoDB" id="9796578at2"/>
<dbReference type="GO" id="GO:0032955">
    <property type="term" value="P:regulation of division septum assembly"/>
    <property type="evidence" value="ECO:0007669"/>
    <property type="project" value="InterPro"/>
</dbReference>
<dbReference type="InterPro" id="IPR005527">
    <property type="entry name" value="MinE"/>
</dbReference>
<protein>
    <recommendedName>
        <fullName evidence="3">Cell division topological specificity factor</fullName>
    </recommendedName>
</protein>
<dbReference type="Gene3D" id="3.30.1070.10">
    <property type="entry name" value="Cell division topological specificity factor MinE"/>
    <property type="match status" value="1"/>
</dbReference>
<evidence type="ECO:0000256" key="2">
    <source>
        <dbReference type="ARBA" id="ARBA00025265"/>
    </source>
</evidence>
<name>A0A226BY29_9FIRM</name>
<evidence type="ECO:0000256" key="1">
    <source>
        <dbReference type="ARBA" id="ARBA00008168"/>
    </source>
</evidence>
<evidence type="ECO:0000313" key="4">
    <source>
        <dbReference type="EMBL" id="OWZ83923.1"/>
    </source>
</evidence>
<comment type="similarity">
    <text evidence="1 3">Belongs to the MinE family.</text>
</comment>
<organism evidence="4 5">
    <name type="scientific">Natranaerobius trueperi</name>
    <dbReference type="NCBI Taxonomy" id="759412"/>
    <lineage>
        <taxon>Bacteria</taxon>
        <taxon>Bacillati</taxon>
        <taxon>Bacillota</taxon>
        <taxon>Clostridia</taxon>
        <taxon>Natranaerobiales</taxon>
        <taxon>Natranaerobiaceae</taxon>
        <taxon>Natranaerobius</taxon>
    </lineage>
</organism>
<accession>A0A226BY29</accession>
<gene>
    <name evidence="3 4" type="primary">minE</name>
    <name evidence="4" type="ORF">CDO51_05920</name>
</gene>
<dbReference type="InterPro" id="IPR036707">
    <property type="entry name" value="MinE_sf"/>
</dbReference>
<dbReference type="RefSeq" id="WP_089023383.1">
    <property type="nucleotide sequence ID" value="NZ_NIQC01000010.1"/>
</dbReference>
<dbReference type="SUPFAM" id="SSF55229">
    <property type="entry name" value="Cell division protein MinE topological specificity domain"/>
    <property type="match status" value="1"/>
</dbReference>
<keyword evidence="3" id="KW-0131">Cell cycle</keyword>
<dbReference type="NCBIfam" id="TIGR01215">
    <property type="entry name" value="minE"/>
    <property type="match status" value="1"/>
</dbReference>
<reference evidence="4 5" key="1">
    <citation type="submission" date="2017-06" db="EMBL/GenBank/DDBJ databases">
        <title>Draft Genome Sequence of Natranaerobius trueperi halophilic, alkalithermophilic bacteria from soda lakes.</title>
        <authorList>
            <person name="Zhao B."/>
        </authorList>
    </citation>
    <scope>NUCLEOTIDE SEQUENCE [LARGE SCALE GENOMIC DNA]</scope>
    <source>
        <strain evidence="4 5">DSM 18760</strain>
    </source>
</reference>
<comment type="function">
    <text evidence="2 3">Prevents the cell division inhibition by proteins MinC and MinD at internal division sites while permitting inhibition at polar sites. This ensures cell division at the proper site by restricting the formation of a division septum at the midpoint of the long axis of the cell.</text>
</comment>
<comment type="caution">
    <text evidence="4">The sequence shown here is derived from an EMBL/GenBank/DDBJ whole genome shotgun (WGS) entry which is preliminary data.</text>
</comment>
<dbReference type="NCBIfam" id="NF001422">
    <property type="entry name" value="PRK00296.1"/>
    <property type="match status" value="1"/>
</dbReference>
<sequence length="79" mass="9175">MFQKKMSKNVAKERLKLLLVHDRANVSSDLLDDVKKEIVEVINKYMDIDEESSEINLTRGRNSAQLEANMLVKSIKRQK</sequence>
<dbReference type="Proteomes" id="UP000214588">
    <property type="component" value="Unassembled WGS sequence"/>
</dbReference>